<name>A0A7D6VA96_9NOCA</name>
<dbReference type="Proteomes" id="UP000515512">
    <property type="component" value="Chromosome"/>
</dbReference>
<dbReference type="EMBL" id="CP059399">
    <property type="protein sequence ID" value="QLY30634.1"/>
    <property type="molecule type" value="Genomic_DNA"/>
</dbReference>
<dbReference type="GO" id="GO:0016987">
    <property type="term" value="F:sigma factor activity"/>
    <property type="evidence" value="ECO:0007669"/>
    <property type="project" value="UniProtKB-KW"/>
</dbReference>
<protein>
    <submittedName>
        <fullName evidence="7">Sigma-70 family RNA polymerase sigma factor</fullName>
    </submittedName>
</protein>
<dbReference type="GO" id="GO:0003677">
    <property type="term" value="F:DNA binding"/>
    <property type="evidence" value="ECO:0007669"/>
    <property type="project" value="UniProtKB-KW"/>
</dbReference>
<dbReference type="InterPro" id="IPR013325">
    <property type="entry name" value="RNA_pol_sigma_r2"/>
</dbReference>
<accession>A0A7D6VA96</accession>
<dbReference type="PANTHER" id="PTHR30603:SF60">
    <property type="entry name" value="RNA POLYMERASE SIGMA FACTOR RPOD"/>
    <property type="match status" value="1"/>
</dbReference>
<dbReference type="NCBIfam" id="TIGR02937">
    <property type="entry name" value="sigma70-ECF"/>
    <property type="match status" value="1"/>
</dbReference>
<dbReference type="Gene3D" id="1.10.10.10">
    <property type="entry name" value="Winged helix-like DNA-binding domain superfamily/Winged helix DNA-binding domain"/>
    <property type="match status" value="2"/>
</dbReference>
<evidence type="ECO:0000256" key="1">
    <source>
        <dbReference type="ARBA" id="ARBA00007788"/>
    </source>
</evidence>
<dbReference type="InterPro" id="IPR013324">
    <property type="entry name" value="RNA_pol_sigma_r3/r4-like"/>
</dbReference>
<evidence type="ECO:0000256" key="3">
    <source>
        <dbReference type="ARBA" id="ARBA00023082"/>
    </source>
</evidence>
<dbReference type="InterPro" id="IPR014284">
    <property type="entry name" value="RNA_pol_sigma-70_dom"/>
</dbReference>
<evidence type="ECO:0000313" key="8">
    <source>
        <dbReference type="Proteomes" id="UP000515512"/>
    </source>
</evidence>
<dbReference type="InterPro" id="IPR007630">
    <property type="entry name" value="RNA_pol_sigma70_r4"/>
</dbReference>
<dbReference type="InterPro" id="IPR000943">
    <property type="entry name" value="RNA_pol_sigma70"/>
</dbReference>
<dbReference type="Gene3D" id="1.10.601.10">
    <property type="entry name" value="RNA Polymerase Primary Sigma Factor"/>
    <property type="match status" value="1"/>
</dbReference>
<sequence>MTATVSDDAIKDYLRLIGRTELLTAADEYALGERIEAGVLAQQRLDESAAAGIELSATERRALSLAISSGRQAKDHMVRANLRLVVSIAKRYPTPTGMSLLDLTQEGTLGLMRAVDKFEHRRGLKFSTYATWWIKQAIGRALADQSRTIRIPGHVVEVLNRAIRTKRVLSQQLGRDATVEELAAELELPVEQVREVLRHGREPISLHTPVGEEDGSELGELLADTAPDPSVMVTEGALRGQLGMVLRSLPEREAQVIALRYGLDGAEARTLEEVGRIFGVSRERIRQIEAKAMLKMRQPSRTALLEGMLS</sequence>
<organism evidence="7 8">
    <name type="scientific">Nocardia huaxiensis</name>
    <dbReference type="NCBI Taxonomy" id="2755382"/>
    <lineage>
        <taxon>Bacteria</taxon>
        <taxon>Bacillati</taxon>
        <taxon>Actinomycetota</taxon>
        <taxon>Actinomycetes</taxon>
        <taxon>Mycobacteriales</taxon>
        <taxon>Nocardiaceae</taxon>
        <taxon>Nocardia</taxon>
    </lineage>
</organism>
<reference evidence="7 8" key="1">
    <citation type="submission" date="2020-07" db="EMBL/GenBank/DDBJ databases">
        <authorList>
            <person name="Zhuang K."/>
            <person name="Ran Y."/>
        </authorList>
    </citation>
    <scope>NUCLEOTIDE SEQUENCE [LARGE SCALE GENOMIC DNA]</scope>
    <source>
        <strain evidence="7 8">WCH-YHL-001</strain>
    </source>
</reference>
<dbReference type="PRINTS" id="PR00046">
    <property type="entry name" value="SIGMA70FCT"/>
</dbReference>
<feature type="domain" description="RNA polymerase sigma-70" evidence="6">
    <location>
        <begin position="270"/>
        <end position="296"/>
    </location>
</feature>
<dbReference type="InterPro" id="IPR036388">
    <property type="entry name" value="WH-like_DNA-bd_sf"/>
</dbReference>
<keyword evidence="5" id="KW-0804">Transcription</keyword>
<dbReference type="SUPFAM" id="SSF88946">
    <property type="entry name" value="Sigma2 domain of RNA polymerase sigma factors"/>
    <property type="match status" value="1"/>
</dbReference>
<dbReference type="InterPro" id="IPR007627">
    <property type="entry name" value="RNA_pol_sigma70_r2"/>
</dbReference>
<dbReference type="InterPro" id="IPR050239">
    <property type="entry name" value="Sigma-70_RNA_pol_init_factors"/>
</dbReference>
<dbReference type="CDD" id="cd06171">
    <property type="entry name" value="Sigma70_r4"/>
    <property type="match status" value="1"/>
</dbReference>
<evidence type="ECO:0000256" key="5">
    <source>
        <dbReference type="ARBA" id="ARBA00023163"/>
    </source>
</evidence>
<dbReference type="PANTHER" id="PTHR30603">
    <property type="entry name" value="RNA POLYMERASE SIGMA FACTOR RPO"/>
    <property type="match status" value="1"/>
</dbReference>
<dbReference type="Pfam" id="PF04542">
    <property type="entry name" value="Sigma70_r2"/>
    <property type="match status" value="1"/>
</dbReference>
<evidence type="ECO:0000256" key="4">
    <source>
        <dbReference type="ARBA" id="ARBA00023125"/>
    </source>
</evidence>
<keyword evidence="2" id="KW-0805">Transcription regulation</keyword>
<dbReference type="RefSeq" id="WP_181581832.1">
    <property type="nucleotide sequence ID" value="NZ_CP059399.1"/>
</dbReference>
<keyword evidence="8" id="KW-1185">Reference proteome</keyword>
<dbReference type="GO" id="GO:0006352">
    <property type="term" value="P:DNA-templated transcription initiation"/>
    <property type="evidence" value="ECO:0007669"/>
    <property type="project" value="InterPro"/>
</dbReference>
<dbReference type="SUPFAM" id="SSF88659">
    <property type="entry name" value="Sigma3 and sigma4 domains of RNA polymerase sigma factors"/>
    <property type="match status" value="2"/>
</dbReference>
<dbReference type="Pfam" id="PF04545">
    <property type="entry name" value="Sigma70_r4"/>
    <property type="match status" value="1"/>
</dbReference>
<proteinExistence type="inferred from homology"/>
<dbReference type="KEGG" id="nhu:H0264_36960"/>
<evidence type="ECO:0000256" key="2">
    <source>
        <dbReference type="ARBA" id="ARBA00023015"/>
    </source>
</evidence>
<comment type="similarity">
    <text evidence="1">Belongs to the sigma-70 factor family.</text>
</comment>
<dbReference type="InterPro" id="IPR007624">
    <property type="entry name" value="RNA_pol_sigma70_r3"/>
</dbReference>
<gene>
    <name evidence="7" type="ORF">H0264_36960</name>
</gene>
<evidence type="ECO:0000259" key="6">
    <source>
        <dbReference type="PROSITE" id="PS00716"/>
    </source>
</evidence>
<keyword evidence="4" id="KW-0238">DNA-binding</keyword>
<dbReference type="AlphaFoldDB" id="A0A7D6VA96"/>
<dbReference type="InterPro" id="IPR009042">
    <property type="entry name" value="RNA_pol_sigma70_r1_2"/>
</dbReference>
<dbReference type="Pfam" id="PF00140">
    <property type="entry name" value="Sigma70_r1_2"/>
    <property type="match status" value="1"/>
</dbReference>
<evidence type="ECO:0000313" key="7">
    <source>
        <dbReference type="EMBL" id="QLY30634.1"/>
    </source>
</evidence>
<dbReference type="PROSITE" id="PS00716">
    <property type="entry name" value="SIGMA70_2"/>
    <property type="match status" value="1"/>
</dbReference>
<keyword evidence="3" id="KW-0731">Sigma factor</keyword>
<dbReference type="Pfam" id="PF04539">
    <property type="entry name" value="Sigma70_r3"/>
    <property type="match status" value="1"/>
</dbReference>